<gene>
    <name evidence="1" type="ORF">LSAA_14070</name>
</gene>
<protein>
    <submittedName>
        <fullName evidence="1">(salmon louse) hypothetical protein</fullName>
    </submittedName>
</protein>
<keyword evidence="2" id="KW-1185">Reference proteome</keyword>
<dbReference type="AlphaFoldDB" id="A0A7R8D3D0"/>
<dbReference type="EMBL" id="HG994587">
    <property type="protein sequence ID" value="CAF3012702.1"/>
    <property type="molecule type" value="Genomic_DNA"/>
</dbReference>
<name>A0A7R8D3D0_LEPSM</name>
<reference evidence="1" key="1">
    <citation type="submission" date="2021-02" db="EMBL/GenBank/DDBJ databases">
        <authorList>
            <person name="Bekaert M."/>
        </authorList>
    </citation>
    <scope>NUCLEOTIDE SEQUENCE</scope>
    <source>
        <strain evidence="1">IoA-00</strain>
    </source>
</reference>
<dbReference type="Proteomes" id="UP000675881">
    <property type="component" value="Chromosome 8"/>
</dbReference>
<sequence>MVYGQQIHPQIQEFLERANSNIKGMLVAWMNYNNTQDCTIDLKFVVQQDNKLDLTSSYLLYKMIKYEYDLRTLLHPISSTEPSTESVSDVASESSLSIIHYVKTSMNHILLPMNHIYRH</sequence>
<evidence type="ECO:0000313" key="1">
    <source>
        <dbReference type="EMBL" id="CAF3012702.1"/>
    </source>
</evidence>
<organism evidence="1 2">
    <name type="scientific">Lepeophtheirus salmonis</name>
    <name type="common">Salmon louse</name>
    <name type="synonym">Caligus salmonis</name>
    <dbReference type="NCBI Taxonomy" id="72036"/>
    <lineage>
        <taxon>Eukaryota</taxon>
        <taxon>Metazoa</taxon>
        <taxon>Ecdysozoa</taxon>
        <taxon>Arthropoda</taxon>
        <taxon>Crustacea</taxon>
        <taxon>Multicrustacea</taxon>
        <taxon>Hexanauplia</taxon>
        <taxon>Copepoda</taxon>
        <taxon>Siphonostomatoida</taxon>
        <taxon>Caligidae</taxon>
        <taxon>Lepeophtheirus</taxon>
    </lineage>
</organism>
<proteinExistence type="predicted"/>
<evidence type="ECO:0000313" key="2">
    <source>
        <dbReference type="Proteomes" id="UP000675881"/>
    </source>
</evidence>
<accession>A0A7R8D3D0</accession>